<dbReference type="PANTHER" id="PTHR42678:SF34">
    <property type="entry name" value="OS04G0183300 PROTEIN"/>
    <property type="match status" value="1"/>
</dbReference>
<dbReference type="InterPro" id="IPR036928">
    <property type="entry name" value="AS_sf"/>
</dbReference>
<reference evidence="3" key="1">
    <citation type="submission" date="2020-07" db="EMBL/GenBank/DDBJ databases">
        <title>Draft Genome Sequence of a Deep-Sea Yeast, Naganishia (Cryptococcus) liquefaciens strain N6.</title>
        <authorList>
            <person name="Han Y.W."/>
            <person name="Kajitani R."/>
            <person name="Morimoto H."/>
            <person name="Parhat M."/>
            <person name="Tsubouchi H."/>
            <person name="Bakenova O."/>
            <person name="Ogata M."/>
            <person name="Argunhan B."/>
            <person name="Aoki R."/>
            <person name="Kajiwara S."/>
            <person name="Itoh T."/>
            <person name="Iwasaki H."/>
        </authorList>
    </citation>
    <scope>NUCLEOTIDE SEQUENCE</scope>
    <source>
        <strain evidence="3">N6</strain>
    </source>
</reference>
<gene>
    <name evidence="3" type="ORF">NliqN6_2342</name>
</gene>
<dbReference type="EMBL" id="BLZA01000017">
    <property type="protein sequence ID" value="GHJ85940.1"/>
    <property type="molecule type" value="Genomic_DNA"/>
</dbReference>
<evidence type="ECO:0000313" key="4">
    <source>
        <dbReference type="Proteomes" id="UP000620104"/>
    </source>
</evidence>
<dbReference type="InterPro" id="IPR023631">
    <property type="entry name" value="Amidase_dom"/>
</dbReference>
<evidence type="ECO:0000256" key="1">
    <source>
        <dbReference type="SAM" id="SignalP"/>
    </source>
</evidence>
<proteinExistence type="predicted"/>
<dbReference type="SUPFAM" id="SSF75304">
    <property type="entry name" value="Amidase signature (AS) enzymes"/>
    <property type="match status" value="1"/>
</dbReference>
<dbReference type="Gene3D" id="3.90.1300.10">
    <property type="entry name" value="Amidase signature (AS) domain"/>
    <property type="match status" value="1"/>
</dbReference>
<feature type="signal peptide" evidence="1">
    <location>
        <begin position="1"/>
        <end position="20"/>
    </location>
</feature>
<accession>A0A8H3TRM5</accession>
<dbReference type="PANTHER" id="PTHR42678">
    <property type="entry name" value="AMIDASE"/>
    <property type="match status" value="1"/>
</dbReference>
<keyword evidence="1" id="KW-0732">Signal</keyword>
<organism evidence="3 4">
    <name type="scientific">Naganishia liquefaciens</name>
    <dbReference type="NCBI Taxonomy" id="104408"/>
    <lineage>
        <taxon>Eukaryota</taxon>
        <taxon>Fungi</taxon>
        <taxon>Dikarya</taxon>
        <taxon>Basidiomycota</taxon>
        <taxon>Agaricomycotina</taxon>
        <taxon>Tremellomycetes</taxon>
        <taxon>Filobasidiales</taxon>
        <taxon>Filobasidiaceae</taxon>
        <taxon>Naganishia</taxon>
    </lineage>
</organism>
<dbReference type="AlphaFoldDB" id="A0A8H3TRM5"/>
<name>A0A8H3TRM5_9TREE</name>
<evidence type="ECO:0000313" key="3">
    <source>
        <dbReference type="EMBL" id="GHJ85940.1"/>
    </source>
</evidence>
<evidence type="ECO:0000259" key="2">
    <source>
        <dbReference type="Pfam" id="PF01425"/>
    </source>
</evidence>
<dbReference type="Proteomes" id="UP000620104">
    <property type="component" value="Unassembled WGS sequence"/>
</dbReference>
<dbReference type="OrthoDB" id="566138at2759"/>
<keyword evidence="4" id="KW-1185">Reference proteome</keyword>
<sequence>MRTTTLLAPLALLAAALVSASPTPRDIQARWAFPGEVNVLTATVKDLQEFLSNGTITSVQLTQHYLDLIGNNNFDGLNLRAVIETAPYDSVMAIAQAFDEERANGTMRSGLHGIPMLFKAKLGMNTTAGGFALLGSVVPGDAPVVAKLRKAGVIVIGKASLSQYANFKGNITNGWNARSGQGQSAYVVGGFEAGGDPCGSSSGSGIGVSAGFAAAALGSETDGSIICPSNRAALYGIKMSVGLSSRSGVIPISSTQDTTGPMAKSAYDAALILENMVGYDVNDTATYDAVNHTQTNYTQYTMSPYATFQGMKLGVPREGFFNETLSGNPPEINIAVDAAIAKIQSLGASIQDPANLPTFNDYLYSGNETIVLQNDFKVDFGNYMSQLISSPVRTLEDVINFNDAHADIEFAPGECCQQTMVASFGTPGTNSSEYLAARAADLAIGSGIDTVLDQYGLDALVLPSEGFATGPPAIVGYPIVTVPLGTLNATGAPFGLSFIGRKWSEPTLIALMAAFEANFPPRAVPSQLM</sequence>
<dbReference type="Pfam" id="PF01425">
    <property type="entry name" value="Amidase"/>
    <property type="match status" value="1"/>
</dbReference>
<feature type="domain" description="Amidase" evidence="2">
    <location>
        <begin position="88"/>
        <end position="465"/>
    </location>
</feature>
<protein>
    <recommendedName>
        <fullName evidence="2">Amidase domain-containing protein</fullName>
    </recommendedName>
</protein>
<comment type="caution">
    <text evidence="3">The sequence shown here is derived from an EMBL/GenBank/DDBJ whole genome shotgun (WGS) entry which is preliminary data.</text>
</comment>
<feature type="chain" id="PRO_5035002884" description="Amidase domain-containing protein" evidence="1">
    <location>
        <begin position="21"/>
        <end position="529"/>
    </location>
</feature>